<gene>
    <name evidence="2" type="primary">mnmD</name>
    <name evidence="2" type="ORF">GWI71_04855</name>
</gene>
<dbReference type="InterPro" id="IPR008471">
    <property type="entry name" value="MnmC-like_methylTransf"/>
</dbReference>
<reference evidence="2 3" key="1">
    <citation type="submission" date="2020-01" db="EMBL/GenBank/DDBJ databases">
        <authorList>
            <person name="Peng S.Y."/>
            <person name="Li J."/>
            <person name="Wang M."/>
            <person name="Wang L."/>
            <person name="Wang C.Q."/>
            <person name="Wang J.R."/>
        </authorList>
    </citation>
    <scope>NUCLEOTIDE SEQUENCE [LARGE SCALE GENOMIC DNA]</scope>
    <source>
        <strain evidence="2 3">XCT-34</strain>
    </source>
</reference>
<dbReference type="InterPro" id="IPR029063">
    <property type="entry name" value="SAM-dependent_MTases_sf"/>
</dbReference>
<dbReference type="InterPro" id="IPR047785">
    <property type="entry name" value="tRNA_MNMC2"/>
</dbReference>
<organism evidence="2 3">
    <name type="scientific">Pannonibacter tanglangensis</name>
    <dbReference type="NCBI Taxonomy" id="2750084"/>
    <lineage>
        <taxon>Bacteria</taxon>
        <taxon>Pseudomonadati</taxon>
        <taxon>Pseudomonadota</taxon>
        <taxon>Alphaproteobacteria</taxon>
        <taxon>Hyphomicrobiales</taxon>
        <taxon>Stappiaceae</taxon>
        <taxon>Pannonibacter</taxon>
    </lineage>
</organism>
<name>A0ABW9ZH91_9HYPH</name>
<proteinExistence type="predicted"/>
<dbReference type="Gene3D" id="3.40.50.150">
    <property type="entry name" value="Vaccinia Virus protein VP39"/>
    <property type="match status" value="1"/>
</dbReference>
<sequence length="262" mass="27701">MAQDEQEKTPEVAAAAAAAPELEWLEDGVPRAARFDDTYFSRAGGRAETGHVFLAGNGLPERWQGKSRFTIGELGFGTGLNLLATLALRQDQPDPPHLTFLTVEAFPLTIAQLERAHAAFPELGDLACQLRLALAGARIGAGAHAGWHRMDLSGATLWLGLGDATVLVPELAAGAAPPALRAALPVDAWFLDGFAPSRNPELWQPGLMQAVHAATAPGGSFATYTSAGWVRRGLAAAGFTVEKRKGFAGKRQMSVGWRGEVT</sequence>
<protein>
    <submittedName>
        <fullName evidence="2">tRNA (5-methylaminomethyl-2-thiouridine)(34)-methyltransferase MnmD</fullName>
    </submittedName>
</protein>
<dbReference type="RefSeq" id="WP_161674414.1">
    <property type="nucleotide sequence ID" value="NZ_JAABLP010000001.1"/>
</dbReference>
<evidence type="ECO:0000259" key="1">
    <source>
        <dbReference type="Pfam" id="PF05430"/>
    </source>
</evidence>
<evidence type="ECO:0000313" key="2">
    <source>
        <dbReference type="EMBL" id="NBN63006.1"/>
    </source>
</evidence>
<dbReference type="PANTHER" id="PTHR39963:SF1">
    <property type="entry name" value="MNMC-LIKE METHYLTRANSFERASE DOMAIN-CONTAINING PROTEIN"/>
    <property type="match status" value="1"/>
</dbReference>
<accession>A0ABW9ZH91</accession>
<dbReference type="Pfam" id="PF05430">
    <property type="entry name" value="Methyltransf_30"/>
    <property type="match status" value="1"/>
</dbReference>
<comment type="caution">
    <text evidence="2">The sequence shown here is derived from an EMBL/GenBank/DDBJ whole genome shotgun (WGS) entry which is preliminary data.</text>
</comment>
<dbReference type="EMBL" id="JAABLP010000001">
    <property type="protein sequence ID" value="NBN63006.1"/>
    <property type="molecule type" value="Genomic_DNA"/>
</dbReference>
<feature type="domain" description="MnmC-like methyltransferase" evidence="1">
    <location>
        <begin position="144"/>
        <end position="257"/>
    </location>
</feature>
<keyword evidence="3" id="KW-1185">Reference proteome</keyword>
<dbReference type="PANTHER" id="PTHR39963">
    <property type="entry name" value="SLL0983 PROTEIN"/>
    <property type="match status" value="1"/>
</dbReference>
<dbReference type="SUPFAM" id="SSF53335">
    <property type="entry name" value="S-adenosyl-L-methionine-dependent methyltransferases"/>
    <property type="match status" value="1"/>
</dbReference>
<dbReference type="NCBIfam" id="NF033855">
    <property type="entry name" value="tRNA_MNMC2"/>
    <property type="match status" value="1"/>
</dbReference>
<evidence type="ECO:0000313" key="3">
    <source>
        <dbReference type="Proteomes" id="UP000541347"/>
    </source>
</evidence>
<dbReference type="Proteomes" id="UP000541347">
    <property type="component" value="Unassembled WGS sequence"/>
</dbReference>